<comment type="caution">
    <text evidence="1">The sequence shown here is derived from an EMBL/GenBank/DDBJ whole genome shotgun (WGS) entry which is preliminary data.</text>
</comment>
<reference evidence="1 2" key="1">
    <citation type="journal article" date="2024" name="J Genomics">
        <title>Draft genome sequencing and assembly of Favolaschia claudopus CIRM-BRFM 2984 isolated from oak limbs.</title>
        <authorList>
            <person name="Navarro D."/>
            <person name="Drula E."/>
            <person name="Chaduli D."/>
            <person name="Cazenave R."/>
            <person name="Ahrendt S."/>
            <person name="Wang J."/>
            <person name="Lipzen A."/>
            <person name="Daum C."/>
            <person name="Barry K."/>
            <person name="Grigoriev I.V."/>
            <person name="Favel A."/>
            <person name="Rosso M.N."/>
            <person name="Martin F."/>
        </authorList>
    </citation>
    <scope>NUCLEOTIDE SEQUENCE [LARGE SCALE GENOMIC DNA]</scope>
    <source>
        <strain evidence="1 2">CIRM-BRFM 2984</strain>
    </source>
</reference>
<evidence type="ECO:0000313" key="1">
    <source>
        <dbReference type="EMBL" id="KAK7012327.1"/>
    </source>
</evidence>
<sequence>MSSDAKTTWQDLSALGWPIQQVYEAANAQRGGTMDGIGDLSLNDGVAAEYQWWSFNALINGPYLLSNRPQTTTQVQTAWSYDNTQNNQPFEQPWAEKWTETKSADVNISTSATVSINASVTLYDVASTGFDISISVSSSSSEHKETSHELETSWIMKVGPHEKLSLIRTITTSTTVADYGQDFGLRKDSMVGTKGRKYNGHYYWGMNLNSLCNTPTGRMDISGHGKSVSYAFKLVREGPKGRTTEPLPVEPLGAQASVGFMEAEGEKSVWLMAPGGEAAA</sequence>
<evidence type="ECO:0008006" key="3">
    <source>
        <dbReference type="Google" id="ProtNLM"/>
    </source>
</evidence>
<keyword evidence="2" id="KW-1185">Reference proteome</keyword>
<proteinExistence type="predicted"/>
<gene>
    <name evidence="1" type="ORF">R3P38DRAFT_3210322</name>
</gene>
<dbReference type="CDD" id="cd20228">
    <property type="entry name" value="PFM_TDP-like"/>
    <property type="match status" value="1"/>
</dbReference>
<name>A0AAW0AH32_9AGAR</name>
<dbReference type="Gene3D" id="2.170.15.10">
    <property type="entry name" value="Proaerolysin, chain A, domain 3"/>
    <property type="match status" value="1"/>
</dbReference>
<dbReference type="EMBL" id="JAWWNJ010000066">
    <property type="protein sequence ID" value="KAK7012327.1"/>
    <property type="molecule type" value="Genomic_DNA"/>
</dbReference>
<dbReference type="AlphaFoldDB" id="A0AAW0AH32"/>
<dbReference type="SUPFAM" id="SSF56973">
    <property type="entry name" value="Aerolisin/ETX pore-forming domain"/>
    <property type="match status" value="1"/>
</dbReference>
<dbReference type="Proteomes" id="UP001362999">
    <property type="component" value="Unassembled WGS sequence"/>
</dbReference>
<accession>A0AAW0AH32</accession>
<protein>
    <recommendedName>
        <fullName evidence="3">Cytolysin</fullName>
    </recommendedName>
</protein>
<organism evidence="1 2">
    <name type="scientific">Favolaschia claudopus</name>
    <dbReference type="NCBI Taxonomy" id="2862362"/>
    <lineage>
        <taxon>Eukaryota</taxon>
        <taxon>Fungi</taxon>
        <taxon>Dikarya</taxon>
        <taxon>Basidiomycota</taxon>
        <taxon>Agaricomycotina</taxon>
        <taxon>Agaricomycetes</taxon>
        <taxon>Agaricomycetidae</taxon>
        <taxon>Agaricales</taxon>
        <taxon>Marasmiineae</taxon>
        <taxon>Mycenaceae</taxon>
        <taxon>Favolaschia</taxon>
    </lineage>
</organism>
<evidence type="ECO:0000313" key="2">
    <source>
        <dbReference type="Proteomes" id="UP001362999"/>
    </source>
</evidence>